<dbReference type="SUPFAM" id="SSF55729">
    <property type="entry name" value="Acyl-CoA N-acyltransferases (Nat)"/>
    <property type="match status" value="1"/>
</dbReference>
<dbReference type="InterPro" id="IPR050832">
    <property type="entry name" value="Bact_Acetyltransf"/>
</dbReference>
<organism evidence="4 5">
    <name type="scientific">Massilia hydrophila</name>
    <dbReference type="NCBI Taxonomy" id="3044279"/>
    <lineage>
        <taxon>Bacteria</taxon>
        <taxon>Pseudomonadati</taxon>
        <taxon>Pseudomonadota</taxon>
        <taxon>Betaproteobacteria</taxon>
        <taxon>Burkholderiales</taxon>
        <taxon>Oxalobacteraceae</taxon>
        <taxon>Telluria group</taxon>
        <taxon>Massilia</taxon>
    </lineage>
</organism>
<dbReference type="Gene3D" id="3.40.630.30">
    <property type="match status" value="1"/>
</dbReference>
<dbReference type="InterPro" id="IPR016181">
    <property type="entry name" value="Acyl_CoA_acyltransferase"/>
</dbReference>
<keyword evidence="5" id="KW-1185">Reference proteome</keyword>
<evidence type="ECO:0000259" key="3">
    <source>
        <dbReference type="PROSITE" id="PS51186"/>
    </source>
</evidence>
<proteinExistence type="predicted"/>
<dbReference type="Proteomes" id="UP001198602">
    <property type="component" value="Unassembled WGS sequence"/>
</dbReference>
<name>A0ABS7Y8S0_9BURK</name>
<evidence type="ECO:0000256" key="1">
    <source>
        <dbReference type="ARBA" id="ARBA00022679"/>
    </source>
</evidence>
<protein>
    <submittedName>
        <fullName evidence="4">GNAT family N-acetyltransferase</fullName>
    </submittedName>
</protein>
<gene>
    <name evidence="4" type="ORF">LE190_02115</name>
</gene>
<evidence type="ECO:0000256" key="2">
    <source>
        <dbReference type="ARBA" id="ARBA00023315"/>
    </source>
</evidence>
<evidence type="ECO:0000313" key="4">
    <source>
        <dbReference type="EMBL" id="MCA1854724.1"/>
    </source>
</evidence>
<dbReference type="PANTHER" id="PTHR43877">
    <property type="entry name" value="AMINOALKYLPHOSPHONATE N-ACETYLTRANSFERASE-RELATED-RELATED"/>
    <property type="match status" value="1"/>
</dbReference>
<sequence length="159" mass="17180">MDGRVCLRRARSADIPAMSAIRLAVRENVLSDPARVTPQMYEDYLDRAGRGWVAEVDGVLAAFCYADRAQASIWALFVSPSYEGQGLGKALLARAVAWLFDLGHEHITLGTGPGTRADGFYAAQGWARIAGDGREIAYRLDRHGQSAGASTSRRAGLRA</sequence>
<dbReference type="PANTHER" id="PTHR43877:SF1">
    <property type="entry name" value="ACETYLTRANSFERASE"/>
    <property type="match status" value="1"/>
</dbReference>
<dbReference type="RefSeq" id="WP_225237168.1">
    <property type="nucleotide sequence ID" value="NZ_JAHYBX010000001.1"/>
</dbReference>
<comment type="caution">
    <text evidence="4">The sequence shown here is derived from an EMBL/GenBank/DDBJ whole genome shotgun (WGS) entry which is preliminary data.</text>
</comment>
<evidence type="ECO:0000313" key="5">
    <source>
        <dbReference type="Proteomes" id="UP001198602"/>
    </source>
</evidence>
<dbReference type="CDD" id="cd04301">
    <property type="entry name" value="NAT_SF"/>
    <property type="match status" value="1"/>
</dbReference>
<keyword evidence="1" id="KW-0808">Transferase</keyword>
<keyword evidence="2" id="KW-0012">Acyltransferase</keyword>
<dbReference type="PROSITE" id="PS51186">
    <property type="entry name" value="GNAT"/>
    <property type="match status" value="1"/>
</dbReference>
<dbReference type="InterPro" id="IPR000182">
    <property type="entry name" value="GNAT_dom"/>
</dbReference>
<reference evidence="4 5" key="1">
    <citation type="submission" date="2021-07" db="EMBL/GenBank/DDBJ databases">
        <title>Characterization of Violacein-producing bacteria and related species.</title>
        <authorList>
            <person name="Wilson H.S."/>
            <person name="De Leon M.E."/>
        </authorList>
    </citation>
    <scope>NUCLEOTIDE SEQUENCE [LARGE SCALE GENOMIC DNA]</scope>
    <source>
        <strain evidence="4 5">HSC-2F05</strain>
    </source>
</reference>
<dbReference type="Pfam" id="PF00583">
    <property type="entry name" value="Acetyltransf_1"/>
    <property type="match status" value="1"/>
</dbReference>
<dbReference type="EMBL" id="JAHYBX010000001">
    <property type="protein sequence ID" value="MCA1854724.1"/>
    <property type="molecule type" value="Genomic_DNA"/>
</dbReference>
<feature type="domain" description="N-acetyltransferase" evidence="3">
    <location>
        <begin position="5"/>
        <end position="145"/>
    </location>
</feature>
<accession>A0ABS7Y8S0</accession>